<keyword evidence="3" id="KW-1185">Reference proteome</keyword>
<dbReference type="AlphaFoldDB" id="T0GE47"/>
<organism evidence="2 3">
    <name type="scientific">Leptospira broomii serovar Hurstbridge str. 5399</name>
    <dbReference type="NCBI Taxonomy" id="1049789"/>
    <lineage>
        <taxon>Bacteria</taxon>
        <taxon>Pseudomonadati</taxon>
        <taxon>Spirochaetota</taxon>
        <taxon>Spirochaetia</taxon>
        <taxon>Leptospirales</taxon>
        <taxon>Leptospiraceae</taxon>
        <taxon>Leptospira</taxon>
    </lineage>
</organism>
<dbReference type="GO" id="GO:0016740">
    <property type="term" value="F:transferase activity"/>
    <property type="evidence" value="ECO:0007669"/>
    <property type="project" value="UniProtKB-KW"/>
</dbReference>
<dbReference type="SUPFAM" id="SSF47616">
    <property type="entry name" value="GST C-terminal domain-like"/>
    <property type="match status" value="1"/>
</dbReference>
<dbReference type="STRING" id="1049789.LEP1GSC050_1773"/>
<evidence type="ECO:0000259" key="1">
    <source>
        <dbReference type="PROSITE" id="PS50404"/>
    </source>
</evidence>
<dbReference type="InterPro" id="IPR036282">
    <property type="entry name" value="Glutathione-S-Trfase_C_sf"/>
</dbReference>
<evidence type="ECO:0000313" key="3">
    <source>
        <dbReference type="Proteomes" id="UP000015454"/>
    </source>
</evidence>
<dbReference type="EMBL" id="AHMO02000011">
    <property type="protein sequence ID" value="EQA43678.1"/>
    <property type="molecule type" value="Genomic_DNA"/>
</dbReference>
<dbReference type="PROSITE" id="PS50404">
    <property type="entry name" value="GST_NTER"/>
    <property type="match status" value="1"/>
</dbReference>
<dbReference type="Pfam" id="PF13409">
    <property type="entry name" value="GST_N_2"/>
    <property type="match status" value="1"/>
</dbReference>
<dbReference type="Gene3D" id="1.20.1050.10">
    <property type="match status" value="1"/>
</dbReference>
<evidence type="ECO:0000313" key="2">
    <source>
        <dbReference type="EMBL" id="EQA43678.1"/>
    </source>
</evidence>
<dbReference type="InterPro" id="IPR036249">
    <property type="entry name" value="Thioredoxin-like_sf"/>
</dbReference>
<reference evidence="2" key="1">
    <citation type="submission" date="2013-05" db="EMBL/GenBank/DDBJ databases">
        <authorList>
            <person name="Harkins D.M."/>
            <person name="Durkin A.S."/>
            <person name="Brinkac L.M."/>
            <person name="Haft D.H."/>
            <person name="Selengut J.D."/>
            <person name="Sanka R."/>
            <person name="DePew J."/>
            <person name="Purushe J."/>
            <person name="Hartskeerl R.A."/>
            <person name="Ahmed A."/>
            <person name="van der Linden H."/>
            <person name="Goris M.G.A."/>
            <person name="Vinetz J.M."/>
            <person name="Sutton G.G."/>
            <person name="Nierman W.C."/>
            <person name="Fouts D.E."/>
        </authorList>
    </citation>
    <scope>NUCLEOTIDE SEQUENCE [LARGE SCALE GENOMIC DNA]</scope>
    <source>
        <strain evidence="2">5399</strain>
    </source>
</reference>
<accession>T0GE47</accession>
<protein>
    <submittedName>
        <fullName evidence="2">Glutathione S-transferase, N-terminal domain protein</fullName>
    </submittedName>
</protein>
<comment type="caution">
    <text evidence="2">The sequence shown here is derived from an EMBL/GenBank/DDBJ whole genome shotgun (WGS) entry which is preliminary data.</text>
</comment>
<dbReference type="Gene3D" id="3.40.30.10">
    <property type="entry name" value="Glutaredoxin"/>
    <property type="match status" value="1"/>
</dbReference>
<dbReference type="Proteomes" id="UP000015454">
    <property type="component" value="Unassembled WGS sequence"/>
</dbReference>
<gene>
    <name evidence="2" type="ORF">LEP1GSC050_1773</name>
</gene>
<dbReference type="InterPro" id="IPR004045">
    <property type="entry name" value="Glutathione_S-Trfase_N"/>
</dbReference>
<sequence>MKLTEENPYEKRSFLLEKNPAGKIPVLLRENGEPLIDSFVICEYIDLLNDSPIFIPRNGEERFEVLHRAAIADAMLEAGLALYVEKNNHGNDINLKFQRNKELAVQTYLRFFEDRIDDLKTFQFDTISLICALGSITFRIPELVDYSKFSKLSNWSQEISRRKSVSDTVPQLG</sequence>
<dbReference type="SUPFAM" id="SSF52833">
    <property type="entry name" value="Thioredoxin-like"/>
    <property type="match status" value="1"/>
</dbReference>
<name>T0GE47_9LEPT</name>
<proteinExistence type="predicted"/>
<feature type="domain" description="GST N-terminal" evidence="1">
    <location>
        <begin position="1"/>
        <end position="53"/>
    </location>
</feature>